<dbReference type="InterPro" id="IPR052245">
    <property type="entry name" value="Plant_Stress_Dev_TF"/>
</dbReference>
<dbReference type="SUPFAM" id="SSF56112">
    <property type="entry name" value="Protein kinase-like (PK-like)"/>
    <property type="match status" value="1"/>
</dbReference>
<keyword evidence="10" id="KW-1185">Reference proteome</keyword>
<dbReference type="OrthoDB" id="342406at2759"/>
<keyword evidence="5" id="KW-0804">Transcription</keyword>
<dbReference type="GO" id="GO:0009723">
    <property type="term" value="P:response to ethylene"/>
    <property type="evidence" value="ECO:0007669"/>
    <property type="project" value="TreeGrafter"/>
</dbReference>
<dbReference type="Gene3D" id="1.10.10.60">
    <property type="entry name" value="Homeodomain-like"/>
    <property type="match status" value="1"/>
</dbReference>
<evidence type="ECO:0000313" key="10">
    <source>
        <dbReference type="Proteomes" id="UP000653305"/>
    </source>
</evidence>
<keyword evidence="9" id="KW-0418">Kinase</keyword>
<dbReference type="InterPro" id="IPR011009">
    <property type="entry name" value="Kinase-like_dom_sf"/>
</dbReference>
<dbReference type="EMBL" id="BMAC01001152">
    <property type="protein sequence ID" value="GFQ06056.1"/>
    <property type="molecule type" value="Genomic_DNA"/>
</dbReference>
<dbReference type="SUPFAM" id="SSF46689">
    <property type="entry name" value="Homeodomain-like"/>
    <property type="match status" value="1"/>
</dbReference>
<evidence type="ECO:0000256" key="5">
    <source>
        <dbReference type="ARBA" id="ARBA00023163"/>
    </source>
</evidence>
<gene>
    <name evidence="9" type="ORF">PHJA_002749600</name>
</gene>
<dbReference type="GO" id="GO:0005524">
    <property type="term" value="F:ATP binding"/>
    <property type="evidence" value="ECO:0007669"/>
    <property type="project" value="InterPro"/>
</dbReference>
<dbReference type="InterPro" id="IPR006447">
    <property type="entry name" value="Myb_dom_plants"/>
</dbReference>
<name>A0A830DGZ7_9LAMI</name>
<dbReference type="AlphaFoldDB" id="A0A830DGZ7"/>
<evidence type="ECO:0000313" key="9">
    <source>
        <dbReference type="EMBL" id="GFQ06056.1"/>
    </source>
</evidence>
<dbReference type="Pfam" id="PF13839">
    <property type="entry name" value="PC-Esterase"/>
    <property type="match status" value="1"/>
</dbReference>
<dbReference type="InterPro" id="IPR027417">
    <property type="entry name" value="P-loop_NTPase"/>
</dbReference>
<comment type="similarity">
    <text evidence="1">Belongs to the PC-esterase family. TBL subfamily.</text>
</comment>
<evidence type="ECO:0000259" key="8">
    <source>
        <dbReference type="PROSITE" id="PS50011"/>
    </source>
</evidence>
<evidence type="ECO:0000256" key="3">
    <source>
        <dbReference type="ARBA" id="ARBA00023015"/>
    </source>
</evidence>
<organism evidence="9 10">
    <name type="scientific">Phtheirospermum japonicum</name>
    <dbReference type="NCBI Taxonomy" id="374723"/>
    <lineage>
        <taxon>Eukaryota</taxon>
        <taxon>Viridiplantae</taxon>
        <taxon>Streptophyta</taxon>
        <taxon>Embryophyta</taxon>
        <taxon>Tracheophyta</taxon>
        <taxon>Spermatophyta</taxon>
        <taxon>Magnoliopsida</taxon>
        <taxon>eudicotyledons</taxon>
        <taxon>Gunneridae</taxon>
        <taxon>Pentapetalae</taxon>
        <taxon>asterids</taxon>
        <taxon>lamiids</taxon>
        <taxon>Lamiales</taxon>
        <taxon>Orobanchaceae</taxon>
        <taxon>Orobanchaceae incertae sedis</taxon>
        <taxon>Phtheirospermum</taxon>
    </lineage>
</organism>
<dbReference type="Pfam" id="PF07714">
    <property type="entry name" value="PK_Tyr_Ser-Thr"/>
    <property type="match status" value="1"/>
</dbReference>
<reference evidence="9" key="1">
    <citation type="submission" date="2020-07" db="EMBL/GenBank/DDBJ databases">
        <title>Ethylene signaling mediates host invasion by parasitic plants.</title>
        <authorList>
            <person name="Yoshida S."/>
        </authorList>
    </citation>
    <scope>NUCLEOTIDE SEQUENCE</scope>
    <source>
        <strain evidence="9">Okayama</strain>
    </source>
</reference>
<accession>A0A830DGZ7</accession>
<dbReference type="InterPro" id="IPR001245">
    <property type="entry name" value="Ser-Thr/Tyr_kinase_cat_dom"/>
</dbReference>
<dbReference type="Pfam" id="PF03266">
    <property type="entry name" value="NTPase_1"/>
    <property type="match status" value="1"/>
</dbReference>
<feature type="domain" description="Protein kinase" evidence="8">
    <location>
        <begin position="373"/>
        <end position="605"/>
    </location>
</feature>
<dbReference type="Gene3D" id="3.40.50.300">
    <property type="entry name" value="P-loop containing nucleotide triphosphate hydrolases"/>
    <property type="match status" value="1"/>
</dbReference>
<evidence type="ECO:0000256" key="2">
    <source>
        <dbReference type="ARBA" id="ARBA00008171"/>
    </source>
</evidence>
<dbReference type="PANTHER" id="PTHR44191:SF62">
    <property type="entry name" value="OS04G0341900 PROTEIN"/>
    <property type="match status" value="1"/>
</dbReference>
<evidence type="ECO:0000256" key="7">
    <source>
        <dbReference type="SAM" id="MobiDB-lite"/>
    </source>
</evidence>
<protein>
    <submittedName>
        <fullName evidence="9">Serine/threonine-protein kinase pbs1</fullName>
    </submittedName>
</protein>
<dbReference type="CDD" id="cd00167">
    <property type="entry name" value="SANT"/>
    <property type="match status" value="1"/>
</dbReference>
<dbReference type="Gene3D" id="3.30.200.20">
    <property type="entry name" value="Phosphorylase Kinase, domain 1"/>
    <property type="match status" value="1"/>
</dbReference>
<dbReference type="PROSITE" id="PS50011">
    <property type="entry name" value="PROTEIN_KINASE_DOM"/>
    <property type="match status" value="1"/>
</dbReference>
<dbReference type="InterPro" id="IPR026057">
    <property type="entry name" value="TBL_C"/>
</dbReference>
<dbReference type="GO" id="GO:0017111">
    <property type="term" value="F:ribonucleoside triphosphate phosphatase activity"/>
    <property type="evidence" value="ECO:0007669"/>
    <property type="project" value="InterPro"/>
</dbReference>
<dbReference type="NCBIfam" id="TIGR01557">
    <property type="entry name" value="myb_SHAQKYF"/>
    <property type="match status" value="1"/>
</dbReference>
<proteinExistence type="inferred from homology"/>
<dbReference type="InterPro" id="IPR000719">
    <property type="entry name" value="Prot_kinase_dom"/>
</dbReference>
<comment type="caution">
    <text evidence="9">The sequence shown here is derived from an EMBL/GenBank/DDBJ whole genome shotgun (WGS) entry which is preliminary data.</text>
</comment>
<feature type="region of interest" description="Disordered" evidence="7">
    <location>
        <begin position="586"/>
        <end position="605"/>
    </location>
</feature>
<keyword evidence="9" id="KW-0808">Transferase</keyword>
<comment type="similarity">
    <text evidence="2">Belongs to the protein kinase superfamily. TKL Ser/Thr protein kinase family. ROCO subfamily.</text>
</comment>
<keyword evidence="3" id="KW-0805">Transcription regulation</keyword>
<keyword evidence="4" id="KW-0238">DNA-binding</keyword>
<keyword evidence="6" id="KW-0539">Nucleus</keyword>
<dbReference type="GO" id="GO:0003677">
    <property type="term" value="F:DNA binding"/>
    <property type="evidence" value="ECO:0007669"/>
    <property type="project" value="UniProtKB-KW"/>
</dbReference>
<dbReference type="InterPro" id="IPR004948">
    <property type="entry name" value="Nuc-triphosphatase_THEP1"/>
</dbReference>
<feature type="region of interest" description="Disordered" evidence="7">
    <location>
        <begin position="528"/>
        <end position="549"/>
    </location>
</feature>
<evidence type="ECO:0000256" key="1">
    <source>
        <dbReference type="ARBA" id="ARBA00007727"/>
    </source>
</evidence>
<evidence type="ECO:0000256" key="6">
    <source>
        <dbReference type="ARBA" id="ARBA00023242"/>
    </source>
</evidence>
<dbReference type="InterPro" id="IPR009057">
    <property type="entry name" value="Homeodomain-like_sf"/>
</dbReference>
<sequence length="605" mass="68692">MARDSQVFCFQDSRKASPGENYKYLTPKAERGMIFSKHSSPDFTYSDLKRLTDLSIGEVSTGKPRWSFLMYFYWSRSGYSQERSSKEGKAGSSSRMINVHVVGIMKGRHAQTLPTVCEPPVHGSVGRLIQFGFECLNRRFSVGKCWRFRFRFEPWLTVNQRSSVRTGRLAKPLGITNEREIDQRMIQQGQIGTTALALCLSSVATCADDLNWLDQLPNESAGHASSLGSTEAISHRFWFSGLLDRYFIRHYSLPFVKWLVPENAFSGSPIIGVGKPTLVVRVLESLKQLSPILIILYSYASKFSFFYSSEVREGAQRVGFEVVTLDGRRAPLASTNISSLDLKPRKGFKLCCTRGNIPPTISLRKLKKAINKFSNDERISEGGSAHVFRGTLKNGQIVSVKRLKPAADRDADYDREVGVLSCLSHPNIINLIGCCAYKNTERIIVYEFMPLRTLYDQLHGILWTEEEHRQFLLGLQKFGKGDLAWYIQKLCHSRTPTQVASHVQKYFIRQSNAIGKKKRSSLFDMVPDKADHERRSSRTVSVGDEGSRNRDIKNEMRALETEISRMKPPIFYLNVTKMTITRKDGHPSIFRQSAPTRKNGSFFQV</sequence>
<feature type="compositionally biased region" description="Polar residues" evidence="7">
    <location>
        <begin position="590"/>
        <end position="605"/>
    </location>
</feature>
<dbReference type="SMART" id="SM00220">
    <property type="entry name" value="S_TKc"/>
    <property type="match status" value="1"/>
</dbReference>
<dbReference type="GO" id="GO:0004672">
    <property type="term" value="F:protein kinase activity"/>
    <property type="evidence" value="ECO:0007669"/>
    <property type="project" value="InterPro"/>
</dbReference>
<evidence type="ECO:0000256" key="4">
    <source>
        <dbReference type="ARBA" id="ARBA00023125"/>
    </source>
</evidence>
<dbReference type="GO" id="GO:0009739">
    <property type="term" value="P:response to gibberellin"/>
    <property type="evidence" value="ECO:0007669"/>
    <property type="project" value="TreeGrafter"/>
</dbReference>
<dbReference type="GO" id="GO:0006355">
    <property type="term" value="P:regulation of DNA-templated transcription"/>
    <property type="evidence" value="ECO:0007669"/>
    <property type="project" value="UniProtKB-ARBA"/>
</dbReference>
<dbReference type="PANTHER" id="PTHR44191">
    <property type="entry name" value="TRANSCRIPTION FACTOR KUA1"/>
    <property type="match status" value="1"/>
</dbReference>
<dbReference type="Proteomes" id="UP000653305">
    <property type="component" value="Unassembled WGS sequence"/>
</dbReference>
<dbReference type="InterPro" id="IPR001005">
    <property type="entry name" value="SANT/Myb"/>
</dbReference>